<dbReference type="Proteomes" id="UP001054846">
    <property type="component" value="Chromosome"/>
</dbReference>
<dbReference type="EMBL" id="CP063845">
    <property type="protein sequence ID" value="UFP95942.1"/>
    <property type="molecule type" value="Genomic_DNA"/>
</dbReference>
<proteinExistence type="predicted"/>
<dbReference type="InterPro" id="IPR011335">
    <property type="entry name" value="Restrct_endonuc-II-like"/>
</dbReference>
<dbReference type="PANTHER" id="PTHR34107">
    <property type="entry name" value="SLL0198 PROTEIN-RELATED"/>
    <property type="match status" value="1"/>
</dbReference>
<gene>
    <name evidence="2" type="ORF">ISF26_06905</name>
</gene>
<reference evidence="2 3" key="1">
    <citation type="journal article" date="2021" name="Genome Biol. Evol.">
        <title>Complete Genome Sequencing of a Novel Gloeobacter Species from a Waterfall Cave in Mexico.</title>
        <authorList>
            <person name="Saw J.H."/>
            <person name="Cardona T."/>
            <person name="Montejano G."/>
        </authorList>
    </citation>
    <scope>NUCLEOTIDE SEQUENCE [LARGE SCALE GENOMIC DNA]</scope>
    <source>
        <strain evidence="2">MG652769</strain>
    </source>
</reference>
<dbReference type="Pfam" id="PF05685">
    <property type="entry name" value="Uma2"/>
    <property type="match status" value="1"/>
</dbReference>
<organism evidence="2 3">
    <name type="scientific">Gloeobacter morelensis MG652769</name>
    <dbReference type="NCBI Taxonomy" id="2781736"/>
    <lineage>
        <taxon>Bacteria</taxon>
        <taxon>Bacillati</taxon>
        <taxon>Cyanobacteriota</taxon>
        <taxon>Cyanophyceae</taxon>
        <taxon>Gloeobacterales</taxon>
        <taxon>Gloeobacteraceae</taxon>
        <taxon>Gloeobacter</taxon>
        <taxon>Gloeobacter morelensis</taxon>
    </lineage>
</organism>
<feature type="domain" description="Putative restriction endonuclease" evidence="1">
    <location>
        <begin position="26"/>
        <end position="185"/>
    </location>
</feature>
<keyword evidence="2" id="KW-0255">Endonuclease</keyword>
<sequence>MGPILEQAQRTCIHLQLPPALHLSDDQLFELCRINRELRIERTALGNLIIMSPTGSETGARNASLTGQLWLWNRSTQMGQVFDSSSGFTLPNGAMRSPDAAWIRQDRWAALHPEQKKKFAPITPDFVAELKSPTDDLADLKAKMQEYIDNGVLLGWLLDPEQRQVWIYRPGLEAEILNNPVYISDARLHDFKLKTASVFSQTT</sequence>
<dbReference type="Gene3D" id="3.90.1570.10">
    <property type="entry name" value="tt1808, chain A"/>
    <property type="match status" value="1"/>
</dbReference>
<dbReference type="SUPFAM" id="SSF52980">
    <property type="entry name" value="Restriction endonuclease-like"/>
    <property type="match status" value="1"/>
</dbReference>
<keyword evidence="3" id="KW-1185">Reference proteome</keyword>
<accession>A0ABY3PQG9</accession>
<protein>
    <submittedName>
        <fullName evidence="2">Uma2 family endonuclease</fullName>
    </submittedName>
</protein>
<evidence type="ECO:0000313" key="3">
    <source>
        <dbReference type="Proteomes" id="UP001054846"/>
    </source>
</evidence>
<dbReference type="CDD" id="cd06260">
    <property type="entry name" value="DUF820-like"/>
    <property type="match status" value="1"/>
</dbReference>
<evidence type="ECO:0000313" key="2">
    <source>
        <dbReference type="EMBL" id="UFP95942.1"/>
    </source>
</evidence>
<name>A0ABY3PQG9_9CYAN</name>
<dbReference type="GO" id="GO:0004519">
    <property type="term" value="F:endonuclease activity"/>
    <property type="evidence" value="ECO:0007669"/>
    <property type="project" value="UniProtKB-KW"/>
</dbReference>
<keyword evidence="2" id="KW-0378">Hydrolase</keyword>
<dbReference type="InterPro" id="IPR008538">
    <property type="entry name" value="Uma2"/>
</dbReference>
<dbReference type="PANTHER" id="PTHR34107:SF7">
    <property type="entry name" value="SLR2092 PROTEIN"/>
    <property type="match status" value="1"/>
</dbReference>
<keyword evidence="2" id="KW-0540">Nuclease</keyword>
<dbReference type="InterPro" id="IPR012296">
    <property type="entry name" value="Nuclease_put_TT1808"/>
</dbReference>
<evidence type="ECO:0000259" key="1">
    <source>
        <dbReference type="Pfam" id="PF05685"/>
    </source>
</evidence>